<accession>A0ABS3HC15</accession>
<proteinExistence type="predicted"/>
<dbReference type="Proteomes" id="UP000664495">
    <property type="component" value="Unassembled WGS sequence"/>
</dbReference>
<evidence type="ECO:0000256" key="1">
    <source>
        <dbReference type="SAM" id="Coils"/>
    </source>
</evidence>
<keyword evidence="1" id="KW-0175">Coiled coil</keyword>
<organism evidence="2 3">
    <name type="scientific">Candidatus Enterococcus murrayae</name>
    <dbReference type="NCBI Taxonomy" id="2815321"/>
    <lineage>
        <taxon>Bacteria</taxon>
        <taxon>Bacillati</taxon>
        <taxon>Bacillota</taxon>
        <taxon>Bacilli</taxon>
        <taxon>Lactobacillales</taxon>
        <taxon>Enterococcaceae</taxon>
        <taxon>Enterococcus</taxon>
    </lineage>
</organism>
<evidence type="ECO:0000313" key="3">
    <source>
        <dbReference type="Proteomes" id="UP000664495"/>
    </source>
</evidence>
<evidence type="ECO:0000313" key="2">
    <source>
        <dbReference type="EMBL" id="MBO0450997.1"/>
    </source>
</evidence>
<comment type="caution">
    <text evidence="2">The sequence shown here is derived from an EMBL/GenBank/DDBJ whole genome shotgun (WGS) entry which is preliminary data.</text>
</comment>
<gene>
    <name evidence="2" type="ORF">JZO85_01875</name>
</gene>
<dbReference type="EMBL" id="JAFLVR010000004">
    <property type="protein sequence ID" value="MBO0450997.1"/>
    <property type="molecule type" value="Genomic_DNA"/>
</dbReference>
<evidence type="ECO:0008006" key="4">
    <source>
        <dbReference type="Google" id="ProtNLM"/>
    </source>
</evidence>
<feature type="coiled-coil region" evidence="1">
    <location>
        <begin position="5"/>
        <end position="56"/>
    </location>
</feature>
<protein>
    <recommendedName>
        <fullName evidence="4">50S ribosomal protein L29</fullName>
    </recommendedName>
</protein>
<dbReference type="RefSeq" id="WP_207106805.1">
    <property type="nucleotide sequence ID" value="NZ_JAFLVR010000004.1"/>
</dbReference>
<sequence length="56" mass="6758">MNMRIETKRTELEHLKKELKTFERLNFLNVSTDPESKRVERKIQKLSNEIAKLKKS</sequence>
<name>A0ABS3HC15_9ENTE</name>
<keyword evidence="3" id="KW-1185">Reference proteome</keyword>
<reference evidence="2 3" key="1">
    <citation type="submission" date="2021-03" db="EMBL/GenBank/DDBJ databases">
        <title>Enterococcal diversity collection.</title>
        <authorList>
            <person name="Gilmore M.S."/>
            <person name="Schwartzman J."/>
            <person name="Van Tyne D."/>
            <person name="Martin M."/>
            <person name="Earl A.M."/>
            <person name="Manson A.L."/>
            <person name="Straub T."/>
            <person name="Salamzade R."/>
            <person name="Saavedra J."/>
            <person name="Lebreton F."/>
            <person name="Prichula J."/>
            <person name="Schaufler K."/>
            <person name="Gaca A."/>
            <person name="Sgardioli B."/>
            <person name="Wagenaar J."/>
            <person name="Strong T."/>
        </authorList>
    </citation>
    <scope>NUCLEOTIDE SEQUENCE [LARGE SCALE GENOMIC DNA]</scope>
    <source>
        <strain evidence="2 3">MJM16</strain>
    </source>
</reference>